<reference evidence="1" key="1">
    <citation type="submission" date="2010-07" db="EMBL/GenBank/DDBJ databases">
        <authorList>
            <person name="Muzny D."/>
            <person name="Qin X."/>
            <person name="Buhay C."/>
            <person name="Dugan-Rocha S."/>
            <person name="Ding Y."/>
            <person name="Chen G."/>
            <person name="Hawes A."/>
            <person name="Holder M."/>
            <person name="Jhangiani S."/>
            <person name="Johnson A."/>
            <person name="Khan Z."/>
            <person name="Li Z."/>
            <person name="Liu W."/>
            <person name="Liu X."/>
            <person name="Perez L."/>
            <person name="Shen H."/>
            <person name="Wang Q."/>
            <person name="Watt J."/>
            <person name="Xi L."/>
            <person name="Xin Y."/>
            <person name="Zhou J."/>
            <person name="Deng J."/>
            <person name="Jiang H."/>
            <person name="Liu Y."/>
            <person name="Qu J."/>
            <person name="Song X.-Z."/>
            <person name="Zhang L."/>
            <person name="Villasana D."/>
            <person name="Johnson A."/>
            <person name="Liu J."/>
            <person name="Liyanage D."/>
            <person name="Lorensuhewa L."/>
            <person name="Robinson T."/>
            <person name="Song A."/>
            <person name="Song B.-B."/>
            <person name="Dinh H."/>
            <person name="Thornton R."/>
            <person name="Coyle M."/>
            <person name="Francisco L."/>
            <person name="Jackson L."/>
            <person name="Javaid M."/>
            <person name="Korchina V."/>
            <person name="Kovar C."/>
            <person name="Mata R."/>
            <person name="Mathew T."/>
            <person name="Ngo R."/>
            <person name="Nguyen L."/>
            <person name="Nguyen N."/>
            <person name="Okwuonu G."/>
            <person name="Ongeri F."/>
            <person name="Pham C."/>
            <person name="Simmons D."/>
            <person name="Wilczek-Boney K."/>
            <person name="Hale W."/>
            <person name="Jakkamsetti A."/>
            <person name="Pham P."/>
            <person name="Ruth R."/>
            <person name="San Lucas F."/>
            <person name="Warren J."/>
            <person name="Zhang J."/>
            <person name="Zhao Z."/>
            <person name="Zhou C."/>
            <person name="Zhu D."/>
            <person name="Lee S."/>
            <person name="Bess C."/>
            <person name="Blankenburg K."/>
            <person name="Forbes L."/>
            <person name="Fu Q."/>
            <person name="Gubbala S."/>
            <person name="Hirani K."/>
            <person name="Jayaseelan J.C."/>
            <person name="Lara F."/>
            <person name="Munidasa M."/>
            <person name="Palculict T."/>
            <person name="Patil S."/>
            <person name="Pu L.-L."/>
            <person name="Saada N."/>
            <person name="Tang L."/>
            <person name="Weissenberger G."/>
            <person name="Zhu Y."/>
            <person name="Hemphill L."/>
            <person name="Shang Y."/>
            <person name="Youmans B."/>
            <person name="Ayvaz T."/>
            <person name="Ross M."/>
            <person name="Santibanez J."/>
            <person name="Aqrawi P."/>
            <person name="Gross S."/>
            <person name="Joshi V."/>
            <person name="Fowler G."/>
            <person name="Nazareth L."/>
            <person name="Reid J."/>
            <person name="Worley K."/>
            <person name="Petrosino J."/>
            <person name="Highlander S."/>
            <person name="Gibbs R."/>
        </authorList>
    </citation>
    <scope>NUCLEOTIDE SEQUENCE [LARGE SCALE GENOMIC DNA]</scope>
    <source>
        <strain evidence="1">ATCC 33861</strain>
    </source>
</reference>
<dbReference type="RefSeq" id="WP_002997801.1">
    <property type="nucleotide sequence ID" value="NZ_GL379771.1"/>
</dbReference>
<dbReference type="AlphaFoldDB" id="D7VHW5"/>
<evidence type="ECO:0000313" key="1">
    <source>
        <dbReference type="EMBL" id="EFK59667.1"/>
    </source>
</evidence>
<proteinExistence type="predicted"/>
<comment type="caution">
    <text evidence="1">The sequence shown here is derived from an EMBL/GenBank/DDBJ whole genome shotgun (WGS) entry which is preliminary data.</text>
</comment>
<accession>D7VHW5</accession>
<protein>
    <submittedName>
        <fullName evidence="1">Uncharacterized protein</fullName>
    </submittedName>
</protein>
<sequence>MNSPLASAAGAIKARQTFNRALWKKSVFLRVVCSVNIDKYAPQKQEDGSQ</sequence>
<evidence type="ECO:0000313" key="2">
    <source>
        <dbReference type="Proteomes" id="UP000006258"/>
    </source>
</evidence>
<dbReference type="EMBL" id="ACHA02000002">
    <property type="protein sequence ID" value="EFK59667.1"/>
    <property type="molecule type" value="Genomic_DNA"/>
</dbReference>
<organism evidence="1 2">
    <name type="scientific">Sphingobacterium spiritivorum ATCC 33861</name>
    <dbReference type="NCBI Taxonomy" id="525373"/>
    <lineage>
        <taxon>Bacteria</taxon>
        <taxon>Pseudomonadati</taxon>
        <taxon>Bacteroidota</taxon>
        <taxon>Sphingobacteriia</taxon>
        <taxon>Sphingobacteriales</taxon>
        <taxon>Sphingobacteriaceae</taxon>
        <taxon>Sphingobacterium</taxon>
    </lineage>
</organism>
<gene>
    <name evidence="1" type="ORF">HMPREF0766_10584</name>
</gene>
<name>D7VHW5_SPHSI</name>
<dbReference type="Proteomes" id="UP000006258">
    <property type="component" value="Unassembled WGS sequence"/>
</dbReference>
<keyword evidence="2" id="KW-1185">Reference proteome</keyword>
<dbReference type="HOGENOM" id="CLU_3122808_0_0_10"/>